<reference evidence="3" key="1">
    <citation type="submission" date="2019-06" db="EMBL/GenBank/DDBJ databases">
        <authorList>
            <person name="Broberg M."/>
        </authorList>
    </citation>
    <scope>NUCLEOTIDE SEQUENCE [LARGE SCALE GENOMIC DNA]</scope>
</reference>
<dbReference type="EMBL" id="CABFOC020000045">
    <property type="protein sequence ID" value="CAH0053144.1"/>
    <property type="molecule type" value="Genomic_DNA"/>
</dbReference>
<dbReference type="OrthoDB" id="5106381at2759"/>
<feature type="compositionally biased region" description="Basic and acidic residues" evidence="1">
    <location>
        <begin position="126"/>
        <end position="138"/>
    </location>
</feature>
<evidence type="ECO:0000313" key="3">
    <source>
        <dbReference type="Proteomes" id="UP000775872"/>
    </source>
</evidence>
<evidence type="ECO:0000313" key="2">
    <source>
        <dbReference type="EMBL" id="CAH0053144.1"/>
    </source>
</evidence>
<accession>A0A9N9ZDA3</accession>
<keyword evidence="3" id="KW-1185">Reference proteome</keyword>
<sequence>MEPAPPDHQQRHRLSWSSTSGPHGGVPSLPRPHSSTTNPLPLPRVHNHPQPPYASFTPRPADLHSAPPTPVHPSPVSHHPEPDRRHHDQEPYAPMHDHYQPQQHHHHPVSPAQGPYQQSYPPRDPSLVKREPQDDSRRSSSTGHATDISSGQHPPTPHHSLPPPPSYPDTQPRHMNYDNGHPVPGGYRQPSYPPPTPVAQQAQYEPPHASYSSSNDPYYGVYPSNTPAKKKNTRASQVGTLPIFAPEALIYLVKDIELTIGEHRPAINAAN</sequence>
<dbReference type="AlphaFoldDB" id="A0A9N9ZDA3"/>
<name>A0A9N9ZDA3_9HYPO</name>
<feature type="compositionally biased region" description="Polar residues" evidence="1">
    <location>
        <begin position="139"/>
        <end position="151"/>
    </location>
</feature>
<protein>
    <submittedName>
        <fullName evidence="2">Uncharacterized protein</fullName>
    </submittedName>
</protein>
<organism evidence="2 3">
    <name type="scientific">Clonostachys solani</name>
    <dbReference type="NCBI Taxonomy" id="160281"/>
    <lineage>
        <taxon>Eukaryota</taxon>
        <taxon>Fungi</taxon>
        <taxon>Dikarya</taxon>
        <taxon>Ascomycota</taxon>
        <taxon>Pezizomycotina</taxon>
        <taxon>Sordariomycetes</taxon>
        <taxon>Hypocreomycetidae</taxon>
        <taxon>Hypocreales</taxon>
        <taxon>Bionectriaceae</taxon>
        <taxon>Clonostachys</taxon>
    </lineage>
</organism>
<feature type="compositionally biased region" description="Basic and acidic residues" evidence="1">
    <location>
        <begin position="78"/>
        <end position="99"/>
    </location>
</feature>
<comment type="caution">
    <text evidence="2">The sequence shown here is derived from an EMBL/GenBank/DDBJ whole genome shotgun (WGS) entry which is preliminary data.</text>
</comment>
<proteinExistence type="predicted"/>
<feature type="compositionally biased region" description="Pro residues" evidence="1">
    <location>
        <begin position="154"/>
        <end position="167"/>
    </location>
</feature>
<gene>
    <name evidence="2" type="ORF">CSOL1703_00005015</name>
</gene>
<reference evidence="2 3" key="2">
    <citation type="submission" date="2021-10" db="EMBL/GenBank/DDBJ databases">
        <authorList>
            <person name="Piombo E."/>
        </authorList>
    </citation>
    <scope>NUCLEOTIDE SEQUENCE [LARGE SCALE GENOMIC DNA]</scope>
</reference>
<dbReference type="Proteomes" id="UP000775872">
    <property type="component" value="Unassembled WGS sequence"/>
</dbReference>
<evidence type="ECO:0000256" key="1">
    <source>
        <dbReference type="SAM" id="MobiDB-lite"/>
    </source>
</evidence>
<feature type="region of interest" description="Disordered" evidence="1">
    <location>
        <begin position="1"/>
        <end position="233"/>
    </location>
</feature>